<dbReference type="PANTHER" id="PTHR31756:SF3">
    <property type="entry name" value="PYRUVATE, PHOSPHATE DIKINASE REGULATORY PROTEIN 1, CHLOROPLASTIC"/>
    <property type="match status" value="1"/>
</dbReference>
<dbReference type="NCBIfam" id="NF003742">
    <property type="entry name" value="PRK05339.1"/>
    <property type="match status" value="1"/>
</dbReference>
<evidence type="ECO:0000256" key="3">
    <source>
        <dbReference type="ARBA" id="ARBA00022741"/>
    </source>
</evidence>
<keyword evidence="4" id="KW-0418">Kinase</keyword>
<dbReference type="KEGG" id="ppp:112288144"/>
<evidence type="ECO:0000313" key="7">
    <source>
        <dbReference type="EnsemblPlants" id="Pp3c11_19190V3.1"/>
    </source>
</evidence>
<dbReference type="STRING" id="3218.A0A2K1JVB9"/>
<reference evidence="6 8" key="2">
    <citation type="journal article" date="2018" name="Plant J.">
        <title>The Physcomitrella patens chromosome-scale assembly reveals moss genome structure and evolution.</title>
        <authorList>
            <person name="Lang D."/>
            <person name="Ullrich K.K."/>
            <person name="Murat F."/>
            <person name="Fuchs J."/>
            <person name="Jenkins J."/>
            <person name="Haas F.B."/>
            <person name="Piednoel M."/>
            <person name="Gundlach H."/>
            <person name="Van Bel M."/>
            <person name="Meyberg R."/>
            <person name="Vives C."/>
            <person name="Morata J."/>
            <person name="Symeonidi A."/>
            <person name="Hiss M."/>
            <person name="Muchero W."/>
            <person name="Kamisugi Y."/>
            <person name="Saleh O."/>
            <person name="Blanc G."/>
            <person name="Decker E.L."/>
            <person name="van Gessel N."/>
            <person name="Grimwood J."/>
            <person name="Hayes R.D."/>
            <person name="Graham S.W."/>
            <person name="Gunter L.E."/>
            <person name="McDaniel S.F."/>
            <person name="Hoernstein S.N.W."/>
            <person name="Larsson A."/>
            <person name="Li F.W."/>
            <person name="Perroud P.F."/>
            <person name="Phillips J."/>
            <person name="Ranjan P."/>
            <person name="Rokshar D.S."/>
            <person name="Rothfels C.J."/>
            <person name="Schneider L."/>
            <person name="Shu S."/>
            <person name="Stevenson D.W."/>
            <person name="Thummler F."/>
            <person name="Tillich M."/>
            <person name="Villarreal Aguilar J.C."/>
            <person name="Widiez T."/>
            <person name="Wong G.K."/>
            <person name="Wymore A."/>
            <person name="Zhang Y."/>
            <person name="Zimmer A.D."/>
            <person name="Quatrano R.S."/>
            <person name="Mayer K.F.X."/>
            <person name="Goodstein D."/>
            <person name="Casacuberta J.M."/>
            <person name="Vandepoele K."/>
            <person name="Reski R."/>
            <person name="Cuming A.C."/>
            <person name="Tuskan G.A."/>
            <person name="Maumus F."/>
            <person name="Salse J."/>
            <person name="Schmutz J."/>
            <person name="Rensing S.A."/>
        </authorList>
    </citation>
    <scope>NUCLEOTIDE SEQUENCE [LARGE SCALE GENOMIC DNA]</scope>
    <source>
        <strain evidence="7 8">cv. Gransden 2004</strain>
    </source>
</reference>
<evidence type="ECO:0000313" key="6">
    <source>
        <dbReference type="EMBL" id="PNR45473.1"/>
    </source>
</evidence>
<dbReference type="InterPro" id="IPR026565">
    <property type="entry name" value="PPDK_reg"/>
</dbReference>
<keyword evidence="8" id="KW-1185">Reference proteome</keyword>
<name>A0A2K1JVB9_PHYPA</name>
<dbReference type="HAMAP" id="MF_00921">
    <property type="entry name" value="PDRP"/>
    <property type="match status" value="1"/>
</dbReference>
<keyword evidence="1" id="KW-0723">Serine/threonine-protein kinase</keyword>
<proteinExistence type="inferred from homology"/>
<dbReference type="EMBL" id="ABEU02000011">
    <property type="protein sequence ID" value="PNR45473.1"/>
    <property type="molecule type" value="Genomic_DNA"/>
</dbReference>
<dbReference type="RefSeq" id="XP_024387793.1">
    <property type="nucleotide sequence ID" value="XM_024532025.2"/>
</dbReference>
<gene>
    <name evidence="7" type="primary">LOC112288144</name>
    <name evidence="6" type="ORF">PHYPA_015244</name>
</gene>
<dbReference type="OrthoDB" id="416832at2759"/>
<dbReference type="Proteomes" id="UP000006727">
    <property type="component" value="Chromosome 11"/>
</dbReference>
<dbReference type="Gramene" id="Pp3c11_19190V3.2">
    <property type="protein sequence ID" value="Pp3c11_19190V3.2"/>
    <property type="gene ID" value="Pp3c11_19190"/>
</dbReference>
<organism evidence="6">
    <name type="scientific">Physcomitrium patens</name>
    <name type="common">Spreading-leaved earth moss</name>
    <name type="synonym">Physcomitrella patens</name>
    <dbReference type="NCBI Taxonomy" id="3218"/>
    <lineage>
        <taxon>Eukaryota</taxon>
        <taxon>Viridiplantae</taxon>
        <taxon>Streptophyta</taxon>
        <taxon>Embryophyta</taxon>
        <taxon>Bryophyta</taxon>
        <taxon>Bryophytina</taxon>
        <taxon>Bryopsida</taxon>
        <taxon>Funariidae</taxon>
        <taxon>Funariales</taxon>
        <taxon>Funariaceae</taxon>
        <taxon>Physcomitrium</taxon>
    </lineage>
</organism>
<evidence type="ECO:0008006" key="9">
    <source>
        <dbReference type="Google" id="ProtNLM"/>
    </source>
</evidence>
<dbReference type="GO" id="GO:0004721">
    <property type="term" value="F:phosphoprotein phosphatase activity"/>
    <property type="evidence" value="ECO:0000318"/>
    <property type="project" value="GO_Central"/>
</dbReference>
<feature type="region of interest" description="Disordered" evidence="5">
    <location>
        <begin position="72"/>
        <end position="95"/>
    </location>
</feature>
<protein>
    <recommendedName>
        <fullName evidence="9">Pyruvate, phosphate dikinase regulatory protein, chloroplastic</fullName>
    </recommendedName>
</protein>
<dbReference type="Gramene" id="Pp3c11_19190V3.1">
    <property type="protein sequence ID" value="Pp3c11_19190V3.1"/>
    <property type="gene ID" value="Pp3c11_19190"/>
</dbReference>
<dbReference type="Pfam" id="PF03618">
    <property type="entry name" value="Kinase-PPPase"/>
    <property type="match status" value="1"/>
</dbReference>
<evidence type="ECO:0000256" key="1">
    <source>
        <dbReference type="ARBA" id="ARBA00022527"/>
    </source>
</evidence>
<sequence length="438" mass="49234">MNSIARPSLCHGLGFHTSLHSRNSLHFRNADFAVNLSFCRNFVPGVPPSFPVRHRRSPGIFRTIQFRVASAEQANTEDGDGAPQGGRSRKNAQLERWARARRIRSGTRKVVETRKVSDSVTELVLVRDPPQSAVPDYESDDEEYEVQGKEVYMISDGTGWTLEHAAQAALGQFEHCLVDRACSVNTHLFSQITEVDRLMEIIRQGAQEEALVLYTLADPQMAEAAQKACEMLHVPHVNVLGPITDALQSHLGVTPSGIPRGAPGRKSTLSKQYFKRIEAVEFTIRQDDGALPKNIINADIVLTGVSRTSKTPLSTYMAQKGYKVANVPLVLGIDPPKELFEVDQDKVFGLTINPSYLKSIRLARSRTLGMVRNTRTSYADMEHIRKELEYSRQLFLENPRWPVVEVTGKAIEETAAVILRIFHERRSKHLMPRISRRY</sequence>
<dbReference type="GO" id="GO:0005524">
    <property type="term" value="F:ATP binding"/>
    <property type="evidence" value="ECO:0007669"/>
    <property type="project" value="InterPro"/>
</dbReference>
<dbReference type="OMA" id="YAQCEFE"/>
<dbReference type="EnsemblPlants" id="Pp3c11_19190V3.2">
    <property type="protein sequence ID" value="Pp3c11_19190V3.2"/>
    <property type="gene ID" value="Pp3c11_19190"/>
</dbReference>
<accession>A0A2K1JVB9</accession>
<dbReference type="GO" id="GO:0004672">
    <property type="term" value="F:protein kinase activity"/>
    <property type="evidence" value="ECO:0000318"/>
    <property type="project" value="GO_Central"/>
</dbReference>
<dbReference type="GO" id="GO:0004674">
    <property type="term" value="F:protein serine/threonine kinase activity"/>
    <property type="evidence" value="ECO:0007669"/>
    <property type="project" value="UniProtKB-KW"/>
</dbReference>
<reference evidence="7" key="3">
    <citation type="submission" date="2020-12" db="UniProtKB">
        <authorList>
            <consortium name="EnsemblPlants"/>
        </authorList>
    </citation>
    <scope>IDENTIFICATION</scope>
</reference>
<dbReference type="InterPro" id="IPR005177">
    <property type="entry name" value="Kinase-pyrophosphorylase"/>
</dbReference>
<keyword evidence="2" id="KW-0808">Transferase</keyword>
<dbReference type="PaxDb" id="3218-PP1S123_99V6.1"/>
<dbReference type="PANTHER" id="PTHR31756">
    <property type="entry name" value="PYRUVATE, PHOSPHATE DIKINASE REGULATORY PROTEIN 1, CHLOROPLASTIC"/>
    <property type="match status" value="1"/>
</dbReference>
<evidence type="ECO:0000256" key="2">
    <source>
        <dbReference type="ARBA" id="ARBA00022679"/>
    </source>
</evidence>
<dbReference type="GeneID" id="112288144"/>
<dbReference type="AlphaFoldDB" id="A0A2K1JVB9"/>
<dbReference type="FunCoup" id="A0A2K1JVB9">
    <property type="interactions" value="1043"/>
</dbReference>
<keyword evidence="3" id="KW-0547">Nucleotide-binding</keyword>
<evidence type="ECO:0000256" key="5">
    <source>
        <dbReference type="SAM" id="MobiDB-lite"/>
    </source>
</evidence>
<evidence type="ECO:0000313" key="8">
    <source>
        <dbReference type="Proteomes" id="UP000006727"/>
    </source>
</evidence>
<reference evidence="6 8" key="1">
    <citation type="journal article" date="2008" name="Science">
        <title>The Physcomitrella genome reveals evolutionary insights into the conquest of land by plants.</title>
        <authorList>
            <person name="Rensing S."/>
            <person name="Lang D."/>
            <person name="Zimmer A."/>
            <person name="Terry A."/>
            <person name="Salamov A."/>
            <person name="Shapiro H."/>
            <person name="Nishiyama T."/>
            <person name="Perroud P.-F."/>
            <person name="Lindquist E."/>
            <person name="Kamisugi Y."/>
            <person name="Tanahashi T."/>
            <person name="Sakakibara K."/>
            <person name="Fujita T."/>
            <person name="Oishi K."/>
            <person name="Shin-I T."/>
            <person name="Kuroki Y."/>
            <person name="Toyoda A."/>
            <person name="Suzuki Y."/>
            <person name="Hashimoto A."/>
            <person name="Yamaguchi K."/>
            <person name="Sugano A."/>
            <person name="Kohara Y."/>
            <person name="Fujiyama A."/>
            <person name="Anterola A."/>
            <person name="Aoki S."/>
            <person name="Ashton N."/>
            <person name="Barbazuk W.B."/>
            <person name="Barker E."/>
            <person name="Bennetzen J."/>
            <person name="Bezanilla M."/>
            <person name="Blankenship R."/>
            <person name="Cho S.H."/>
            <person name="Dutcher S."/>
            <person name="Estelle M."/>
            <person name="Fawcett J.A."/>
            <person name="Gundlach H."/>
            <person name="Hanada K."/>
            <person name="Heyl A."/>
            <person name="Hicks K.A."/>
            <person name="Hugh J."/>
            <person name="Lohr M."/>
            <person name="Mayer K."/>
            <person name="Melkozernov A."/>
            <person name="Murata T."/>
            <person name="Nelson D."/>
            <person name="Pils B."/>
            <person name="Prigge M."/>
            <person name="Reiss B."/>
            <person name="Renner T."/>
            <person name="Rombauts S."/>
            <person name="Rushton P."/>
            <person name="Sanderfoot A."/>
            <person name="Schween G."/>
            <person name="Shiu S.-H."/>
            <person name="Stueber K."/>
            <person name="Theodoulou F.L."/>
            <person name="Tu H."/>
            <person name="Van de Peer Y."/>
            <person name="Verrier P.J."/>
            <person name="Waters E."/>
            <person name="Wood A."/>
            <person name="Yang L."/>
            <person name="Cove D."/>
            <person name="Cuming A."/>
            <person name="Hasebe M."/>
            <person name="Lucas S."/>
            <person name="Mishler D.B."/>
            <person name="Reski R."/>
            <person name="Grigoriev I."/>
            <person name="Quatrano R.S."/>
            <person name="Boore J.L."/>
        </authorList>
    </citation>
    <scope>NUCLEOTIDE SEQUENCE [LARGE SCALE GENOMIC DNA]</scope>
    <source>
        <strain evidence="7 8">cv. Gransden 2004</strain>
    </source>
</reference>
<dbReference type="EnsemblPlants" id="Pp3c11_19190V3.1">
    <property type="protein sequence ID" value="Pp3c11_19190V3.1"/>
    <property type="gene ID" value="Pp3c11_19190"/>
</dbReference>
<evidence type="ECO:0000256" key="4">
    <source>
        <dbReference type="ARBA" id="ARBA00022777"/>
    </source>
</evidence>